<dbReference type="PANTHER" id="PTHR34980">
    <property type="entry name" value="INNER MEMBRANE PROTEIN-RELATED-RELATED"/>
    <property type="match status" value="1"/>
</dbReference>
<dbReference type="Pfam" id="PF05656">
    <property type="entry name" value="DUF805"/>
    <property type="match status" value="1"/>
</dbReference>
<keyword evidence="1" id="KW-0472">Membrane</keyword>
<dbReference type="RefSeq" id="WP_098193532.1">
    <property type="nucleotide sequence ID" value="NZ_CP023777.1"/>
</dbReference>
<dbReference type="KEGG" id="cbae:COR50_08110"/>
<sequence>MKYFFEMFQRFAQFTGRSTRKQFWIANFYYTVILILLLAISHIIGDTSLSLCYLFSIIGLIPTTALAVRRMHDAGYSGWYVLTFFVLIGLIFAAMPSKTETNSWGPMPGESIHFDFEKSNFA</sequence>
<evidence type="ECO:0008006" key="4">
    <source>
        <dbReference type="Google" id="ProtNLM"/>
    </source>
</evidence>
<feature type="transmembrane region" description="Helical" evidence="1">
    <location>
        <begin position="50"/>
        <end position="68"/>
    </location>
</feature>
<gene>
    <name evidence="2" type="ORF">COR50_08110</name>
</gene>
<dbReference type="InterPro" id="IPR008523">
    <property type="entry name" value="DUF805"/>
</dbReference>
<feature type="transmembrane region" description="Helical" evidence="1">
    <location>
        <begin position="23"/>
        <end position="44"/>
    </location>
</feature>
<dbReference type="PANTHER" id="PTHR34980:SF2">
    <property type="entry name" value="INNER MEMBRANE PROTEIN YHAH-RELATED"/>
    <property type="match status" value="1"/>
</dbReference>
<keyword evidence="1" id="KW-1133">Transmembrane helix</keyword>
<reference evidence="2 3" key="1">
    <citation type="submission" date="2017-10" db="EMBL/GenBank/DDBJ databases">
        <title>Paenichitinophaga pekingensis gen. nov., sp. nov., isolated from activated sludge.</title>
        <authorList>
            <person name="Jin D."/>
            <person name="Kong X."/>
            <person name="Deng Y."/>
            <person name="Bai Z."/>
        </authorList>
    </citation>
    <scope>NUCLEOTIDE SEQUENCE [LARGE SCALE GENOMIC DNA]</scope>
    <source>
        <strain evidence="2 3">13</strain>
    </source>
</reference>
<dbReference type="EMBL" id="CP023777">
    <property type="protein sequence ID" value="ATL47150.1"/>
    <property type="molecule type" value="Genomic_DNA"/>
</dbReference>
<evidence type="ECO:0000256" key="1">
    <source>
        <dbReference type="SAM" id="Phobius"/>
    </source>
</evidence>
<dbReference type="Proteomes" id="UP000220133">
    <property type="component" value="Chromosome"/>
</dbReference>
<dbReference type="GO" id="GO:0005886">
    <property type="term" value="C:plasma membrane"/>
    <property type="evidence" value="ECO:0007669"/>
    <property type="project" value="TreeGrafter"/>
</dbReference>
<feature type="transmembrane region" description="Helical" evidence="1">
    <location>
        <begin position="80"/>
        <end position="97"/>
    </location>
</feature>
<keyword evidence="1" id="KW-0812">Transmembrane</keyword>
<organism evidence="2 3">
    <name type="scientific">Chitinophaga caeni</name>
    <dbReference type="NCBI Taxonomy" id="2029983"/>
    <lineage>
        <taxon>Bacteria</taxon>
        <taxon>Pseudomonadati</taxon>
        <taxon>Bacteroidota</taxon>
        <taxon>Chitinophagia</taxon>
        <taxon>Chitinophagales</taxon>
        <taxon>Chitinophagaceae</taxon>
        <taxon>Chitinophaga</taxon>
    </lineage>
</organism>
<name>A0A291QT54_9BACT</name>
<dbReference type="AlphaFoldDB" id="A0A291QT54"/>
<keyword evidence="3" id="KW-1185">Reference proteome</keyword>
<dbReference type="OrthoDB" id="9812349at2"/>
<accession>A0A291QT54</accession>
<evidence type="ECO:0000313" key="2">
    <source>
        <dbReference type="EMBL" id="ATL47150.1"/>
    </source>
</evidence>
<proteinExistence type="predicted"/>
<protein>
    <recommendedName>
        <fullName evidence="4">DUF805 domain-containing protein</fullName>
    </recommendedName>
</protein>
<evidence type="ECO:0000313" key="3">
    <source>
        <dbReference type="Proteomes" id="UP000220133"/>
    </source>
</evidence>